<comment type="caution">
    <text evidence="2">The sequence shown here is derived from an EMBL/GenBank/DDBJ whole genome shotgun (WGS) entry which is preliminary data.</text>
</comment>
<feature type="region of interest" description="Disordered" evidence="1">
    <location>
        <begin position="61"/>
        <end position="80"/>
    </location>
</feature>
<evidence type="ECO:0000313" key="3">
    <source>
        <dbReference type="Proteomes" id="UP000644548"/>
    </source>
</evidence>
<organism evidence="2 3">
    <name type="scientific">Deinococcus sedimenti</name>
    <dbReference type="NCBI Taxonomy" id="1867090"/>
    <lineage>
        <taxon>Bacteria</taxon>
        <taxon>Thermotogati</taxon>
        <taxon>Deinococcota</taxon>
        <taxon>Deinococci</taxon>
        <taxon>Deinococcales</taxon>
        <taxon>Deinococcaceae</taxon>
        <taxon>Deinococcus</taxon>
    </lineage>
</organism>
<reference evidence="3" key="1">
    <citation type="journal article" date="2019" name="Int. J. Syst. Evol. Microbiol.">
        <title>The Global Catalogue of Microorganisms (GCM) 10K type strain sequencing project: providing services to taxonomists for standard genome sequencing and annotation.</title>
        <authorList>
            <consortium name="The Broad Institute Genomics Platform"/>
            <consortium name="The Broad Institute Genome Sequencing Center for Infectious Disease"/>
            <person name="Wu L."/>
            <person name="Ma J."/>
        </authorList>
    </citation>
    <scope>NUCLEOTIDE SEQUENCE [LARGE SCALE GENOMIC DNA]</scope>
    <source>
        <strain evidence="3">JCM 31405</strain>
    </source>
</reference>
<dbReference type="Proteomes" id="UP000644548">
    <property type="component" value="Unassembled WGS sequence"/>
</dbReference>
<accession>A0ABQ2SA75</accession>
<gene>
    <name evidence="2" type="ORF">GCM10008960_40380</name>
</gene>
<dbReference type="EMBL" id="BMQN01000028">
    <property type="protein sequence ID" value="GGS10163.1"/>
    <property type="molecule type" value="Genomic_DNA"/>
</dbReference>
<keyword evidence="3" id="KW-1185">Reference proteome</keyword>
<evidence type="ECO:0000256" key="1">
    <source>
        <dbReference type="SAM" id="MobiDB-lite"/>
    </source>
</evidence>
<evidence type="ECO:0000313" key="2">
    <source>
        <dbReference type="EMBL" id="GGS10163.1"/>
    </source>
</evidence>
<dbReference type="RefSeq" id="WP_189074919.1">
    <property type="nucleotide sequence ID" value="NZ_BMQN01000028.1"/>
</dbReference>
<proteinExistence type="predicted"/>
<sequence length="80" mass="8721">MSDAPRSSGRAPLDPAAHAVFTLQDGWRVTLCLTTGTWTPALRSPYLWALQAEVAQLPRRTEHTLSRAAHRAGATLTRIA</sequence>
<name>A0ABQ2SA75_9DEIO</name>
<protein>
    <submittedName>
        <fullName evidence="2">Uncharacterized protein</fullName>
    </submittedName>
</protein>